<dbReference type="PANTHER" id="PTHR43265">
    <property type="entry name" value="ESTERASE ESTD"/>
    <property type="match status" value="1"/>
</dbReference>
<keyword evidence="3" id="KW-1185">Reference proteome</keyword>
<protein>
    <recommendedName>
        <fullName evidence="1">Serine aminopeptidase S33 domain-containing protein</fullName>
    </recommendedName>
</protein>
<dbReference type="AlphaFoldDB" id="A0A7W0CFL9"/>
<dbReference type="EMBL" id="JACDUR010000002">
    <property type="protein sequence ID" value="MBA2890269.1"/>
    <property type="molecule type" value="Genomic_DNA"/>
</dbReference>
<dbReference type="SUPFAM" id="SSF53474">
    <property type="entry name" value="alpha/beta-Hydrolases"/>
    <property type="match status" value="1"/>
</dbReference>
<gene>
    <name evidence="2" type="ORF">HNR30_001610</name>
</gene>
<dbReference type="Pfam" id="PF12146">
    <property type="entry name" value="Hydrolase_4"/>
    <property type="match status" value="1"/>
</dbReference>
<dbReference type="Proteomes" id="UP000530928">
    <property type="component" value="Unassembled WGS sequence"/>
</dbReference>
<name>A0A7W0CFL9_9ACTN</name>
<evidence type="ECO:0000313" key="2">
    <source>
        <dbReference type="EMBL" id="MBA2890269.1"/>
    </source>
</evidence>
<organism evidence="2 3">
    <name type="scientific">Nonomuraea soli</name>
    <dbReference type="NCBI Taxonomy" id="1032476"/>
    <lineage>
        <taxon>Bacteria</taxon>
        <taxon>Bacillati</taxon>
        <taxon>Actinomycetota</taxon>
        <taxon>Actinomycetes</taxon>
        <taxon>Streptosporangiales</taxon>
        <taxon>Streptosporangiaceae</taxon>
        <taxon>Nonomuraea</taxon>
    </lineage>
</organism>
<dbReference type="PANTHER" id="PTHR43265:SF1">
    <property type="entry name" value="ESTERASE ESTD"/>
    <property type="match status" value="1"/>
</dbReference>
<reference evidence="2 3" key="1">
    <citation type="submission" date="2020-07" db="EMBL/GenBank/DDBJ databases">
        <title>Genomic Encyclopedia of Type Strains, Phase IV (KMG-IV): sequencing the most valuable type-strain genomes for metagenomic binning, comparative biology and taxonomic classification.</title>
        <authorList>
            <person name="Goeker M."/>
        </authorList>
    </citation>
    <scope>NUCLEOTIDE SEQUENCE [LARGE SCALE GENOMIC DNA]</scope>
    <source>
        <strain evidence="2 3">DSM 45533</strain>
    </source>
</reference>
<dbReference type="Gene3D" id="3.40.50.1820">
    <property type="entry name" value="alpha/beta hydrolase"/>
    <property type="match status" value="1"/>
</dbReference>
<sequence length="300" mass="31701">MRKEWIEQEVVLDAGPLAVPGTLTLPSSGPAGAGAVLLSGGGPFDRDATVGPNKPLRDLAWGLASRGVAVLRFDKATHLDITLMTSPGFTMTEEYVPHAVAALDLLQEHARRVFVVGHSMGGKIAPRVAAARPGVAGLVTLAADAQPMHRAAVRVLSHLASLGDDPAVKELAETVARQAAVVDDPGLSAATPAGDLPLGLPGSYWLDVRDYDPVAAASALELPMFILQGGRDYQVTVADDLSLWRAGLGHRPDVTIRVYEADDHLFFPGEGPSTPESYLAAQHVDPVVVEDIAEWLRENI</sequence>
<dbReference type="GO" id="GO:0052689">
    <property type="term" value="F:carboxylic ester hydrolase activity"/>
    <property type="evidence" value="ECO:0007669"/>
    <property type="project" value="TreeGrafter"/>
</dbReference>
<accession>A0A7W0CFL9</accession>
<dbReference type="InterPro" id="IPR029058">
    <property type="entry name" value="AB_hydrolase_fold"/>
</dbReference>
<feature type="domain" description="Serine aminopeptidase S33" evidence="1">
    <location>
        <begin position="59"/>
        <end position="264"/>
    </location>
</feature>
<evidence type="ECO:0000259" key="1">
    <source>
        <dbReference type="Pfam" id="PF12146"/>
    </source>
</evidence>
<comment type="caution">
    <text evidence="2">The sequence shown here is derived from an EMBL/GenBank/DDBJ whole genome shotgun (WGS) entry which is preliminary data.</text>
</comment>
<proteinExistence type="predicted"/>
<evidence type="ECO:0000313" key="3">
    <source>
        <dbReference type="Proteomes" id="UP000530928"/>
    </source>
</evidence>
<dbReference type="InterPro" id="IPR053145">
    <property type="entry name" value="AB_hydrolase_Est10"/>
</dbReference>
<dbReference type="InterPro" id="IPR022742">
    <property type="entry name" value="Hydrolase_4"/>
</dbReference>
<dbReference type="RefSeq" id="WP_246377925.1">
    <property type="nucleotide sequence ID" value="NZ_BAABAM010000006.1"/>
</dbReference>